<dbReference type="Pfam" id="PF08656">
    <property type="entry name" value="DASH_Dad3"/>
    <property type="match status" value="1"/>
</dbReference>
<keyword evidence="9" id="KW-0498">Mitosis</keyword>
<evidence type="ECO:0000256" key="14">
    <source>
        <dbReference type="ARBA" id="ARBA00023306"/>
    </source>
</evidence>
<dbReference type="GO" id="GO:0051301">
    <property type="term" value="P:cell division"/>
    <property type="evidence" value="ECO:0007669"/>
    <property type="project" value="UniProtKB-KW"/>
</dbReference>
<keyword evidence="12" id="KW-0206">Cytoskeleton</keyword>
<gene>
    <name evidence="19" type="ORF">A1Q1_02523</name>
</gene>
<keyword evidence="13" id="KW-0539">Nucleus</keyword>
<keyword evidence="10" id="KW-0159">Chromosome partition</keyword>
<dbReference type="GeneID" id="25986037"/>
<accession>J6F066</accession>
<dbReference type="GO" id="GO:0008608">
    <property type="term" value="P:attachment of spindle microtubules to kinetochore"/>
    <property type="evidence" value="ECO:0007669"/>
    <property type="project" value="InterPro"/>
</dbReference>
<dbReference type="HOGENOM" id="CLU_1876898_0_0_1"/>
<keyword evidence="15" id="KW-0137">Centromere</keyword>
<dbReference type="GO" id="GO:0005874">
    <property type="term" value="C:microtubule"/>
    <property type="evidence" value="ECO:0007669"/>
    <property type="project" value="UniProtKB-KW"/>
</dbReference>
<keyword evidence="6" id="KW-0963">Cytoplasm</keyword>
<dbReference type="KEGG" id="tasa:A1Q1_02523"/>
<keyword evidence="8" id="KW-0493">Microtubule</keyword>
<dbReference type="GO" id="GO:0072686">
    <property type="term" value="C:mitotic spindle"/>
    <property type="evidence" value="ECO:0007669"/>
    <property type="project" value="InterPro"/>
</dbReference>
<dbReference type="VEuPathDB" id="FungiDB:A1Q1_02523"/>
<comment type="caution">
    <text evidence="19">The sequence shown here is derived from an EMBL/GenBank/DDBJ whole genome shotgun (WGS) entry which is preliminary data.</text>
</comment>
<evidence type="ECO:0000256" key="18">
    <source>
        <dbReference type="SAM" id="MobiDB-lite"/>
    </source>
</evidence>
<evidence type="ECO:0000256" key="16">
    <source>
        <dbReference type="ARBA" id="ARBA00044179"/>
    </source>
</evidence>
<dbReference type="Proteomes" id="UP000002748">
    <property type="component" value="Unassembled WGS sequence"/>
</dbReference>
<feature type="region of interest" description="Disordered" evidence="18">
    <location>
        <begin position="97"/>
        <end position="136"/>
    </location>
</feature>
<evidence type="ECO:0000256" key="10">
    <source>
        <dbReference type="ARBA" id="ARBA00022829"/>
    </source>
</evidence>
<dbReference type="RefSeq" id="XP_014179260.1">
    <property type="nucleotide sequence ID" value="XM_014323785.1"/>
</dbReference>
<evidence type="ECO:0000256" key="6">
    <source>
        <dbReference type="ARBA" id="ARBA00022490"/>
    </source>
</evidence>
<evidence type="ECO:0000313" key="20">
    <source>
        <dbReference type="Proteomes" id="UP000002748"/>
    </source>
</evidence>
<evidence type="ECO:0000256" key="4">
    <source>
        <dbReference type="ARBA" id="ARBA00006277"/>
    </source>
</evidence>
<feature type="compositionally biased region" description="Acidic residues" evidence="18">
    <location>
        <begin position="97"/>
        <end position="106"/>
    </location>
</feature>
<evidence type="ECO:0000256" key="5">
    <source>
        <dbReference type="ARBA" id="ARBA00022454"/>
    </source>
</evidence>
<sequence length="136" mass="15664">MSVATVNPYANHSQLSPLESEVLWEYAKLADKLKRIAALARETSEKPNSDLLVDLRELERKMKLVLTLVSWMILGSSLHQYRASVFMAFQESRFEAEAEAAEEQDDQTVGQYHQSDASLQQRWDDQWQGDESTIMR</sequence>
<dbReference type="OrthoDB" id="2443965at2759"/>
<evidence type="ECO:0000256" key="2">
    <source>
        <dbReference type="ARBA" id="ARBA00004186"/>
    </source>
</evidence>
<evidence type="ECO:0000256" key="7">
    <source>
        <dbReference type="ARBA" id="ARBA00022618"/>
    </source>
</evidence>
<evidence type="ECO:0000313" key="19">
    <source>
        <dbReference type="EMBL" id="EJT48502.1"/>
    </source>
</evidence>
<dbReference type="GO" id="GO:0051010">
    <property type="term" value="F:microtubule plus-end binding"/>
    <property type="evidence" value="ECO:0007669"/>
    <property type="project" value="TreeGrafter"/>
</dbReference>
<dbReference type="PANTHER" id="PTHR28017">
    <property type="entry name" value="DASH COMPLEX SUBUNIT DAD3"/>
    <property type="match status" value="1"/>
</dbReference>
<comment type="subcellular location">
    <subcellularLocation>
        <location evidence="3">Chromosome</location>
        <location evidence="3">Centromere</location>
        <location evidence="3">Kinetochore</location>
    </subcellularLocation>
    <subcellularLocation>
        <location evidence="2">Cytoplasm</location>
        <location evidence="2">Cytoskeleton</location>
        <location evidence="2">Spindle</location>
    </subcellularLocation>
    <subcellularLocation>
        <location evidence="1">Nucleus</location>
    </subcellularLocation>
</comment>
<evidence type="ECO:0000256" key="12">
    <source>
        <dbReference type="ARBA" id="ARBA00023212"/>
    </source>
</evidence>
<protein>
    <recommendedName>
        <fullName evidence="16">DASH complex subunit DAD3</fullName>
    </recommendedName>
    <alternativeName>
        <fullName evidence="17">Outer kinetochore protein DAD3</fullName>
    </alternativeName>
</protein>
<dbReference type="EMBL" id="ALBS01000203">
    <property type="protein sequence ID" value="EJT48502.1"/>
    <property type="molecule type" value="Genomic_DNA"/>
</dbReference>
<keyword evidence="11" id="KW-0995">Kinetochore</keyword>
<keyword evidence="7" id="KW-0132">Cell division</keyword>
<dbReference type="PANTHER" id="PTHR28017:SF1">
    <property type="entry name" value="DASH COMPLEX SUBUNIT DAD3"/>
    <property type="match status" value="1"/>
</dbReference>
<reference evidence="19 20" key="1">
    <citation type="journal article" date="2012" name="Eukaryot. Cell">
        <title>Draft genome sequence of CBS 2479, the standard type strain of Trichosporon asahii.</title>
        <authorList>
            <person name="Yang R.Y."/>
            <person name="Li H.T."/>
            <person name="Zhu H."/>
            <person name="Zhou G.P."/>
            <person name="Wang M."/>
            <person name="Wang L."/>
        </authorList>
    </citation>
    <scope>NUCLEOTIDE SEQUENCE [LARGE SCALE GENOMIC DNA]</scope>
    <source>
        <strain evidence="20">ATCC 90039 / CBS 2479 / JCM 2466 / KCTC 7840 / NCYC 2677 / UAMH 7654</strain>
    </source>
</reference>
<proteinExistence type="inferred from homology"/>
<dbReference type="GO" id="GO:0042729">
    <property type="term" value="C:DASH complex"/>
    <property type="evidence" value="ECO:0007669"/>
    <property type="project" value="InterPro"/>
</dbReference>
<feature type="compositionally biased region" description="Polar residues" evidence="18">
    <location>
        <begin position="107"/>
        <end position="121"/>
    </location>
</feature>
<comment type="similarity">
    <text evidence="4">Belongs to the DASH complex DAD3 family.</text>
</comment>
<evidence type="ECO:0000256" key="3">
    <source>
        <dbReference type="ARBA" id="ARBA00004629"/>
    </source>
</evidence>
<evidence type="ECO:0000256" key="8">
    <source>
        <dbReference type="ARBA" id="ARBA00022701"/>
    </source>
</evidence>
<keyword evidence="5" id="KW-0158">Chromosome</keyword>
<dbReference type="AlphaFoldDB" id="J6F066"/>
<keyword evidence="14" id="KW-0131">Cell cycle</keyword>
<evidence type="ECO:0000256" key="17">
    <source>
        <dbReference type="ARBA" id="ARBA00044305"/>
    </source>
</evidence>
<evidence type="ECO:0000256" key="11">
    <source>
        <dbReference type="ARBA" id="ARBA00022838"/>
    </source>
</evidence>
<evidence type="ECO:0000256" key="9">
    <source>
        <dbReference type="ARBA" id="ARBA00022776"/>
    </source>
</evidence>
<evidence type="ECO:0000256" key="15">
    <source>
        <dbReference type="ARBA" id="ARBA00023328"/>
    </source>
</evidence>
<name>J6F066_TRIAS</name>
<dbReference type="InterPro" id="IPR013965">
    <property type="entry name" value="DASH_Dad3"/>
</dbReference>
<evidence type="ECO:0000256" key="1">
    <source>
        <dbReference type="ARBA" id="ARBA00004123"/>
    </source>
</evidence>
<evidence type="ECO:0000256" key="13">
    <source>
        <dbReference type="ARBA" id="ARBA00023242"/>
    </source>
</evidence>
<organism evidence="19 20">
    <name type="scientific">Trichosporon asahii var. asahii (strain ATCC 90039 / CBS 2479 / JCM 2466 / KCTC 7840 / NBRC 103889/ NCYC 2677 / UAMH 7654)</name>
    <name type="common">Yeast</name>
    <dbReference type="NCBI Taxonomy" id="1186058"/>
    <lineage>
        <taxon>Eukaryota</taxon>
        <taxon>Fungi</taxon>
        <taxon>Dikarya</taxon>
        <taxon>Basidiomycota</taxon>
        <taxon>Agaricomycotina</taxon>
        <taxon>Tremellomycetes</taxon>
        <taxon>Trichosporonales</taxon>
        <taxon>Trichosporonaceae</taxon>
        <taxon>Trichosporon</taxon>
    </lineage>
</organism>